<protein>
    <recommendedName>
        <fullName evidence="3">DUF11 domain-containing protein</fullName>
    </recommendedName>
</protein>
<sequence>MTAAPAEQSRAASTIVNRAEASFTMGGAEQTAGSNDATVQVAEELGIGLVAASGTIAVRAGVLTPAPFVLTNAGNGQEAFVIDGKITGFVGTVTGFAIDVDGDGRYDPSVDTRFDVGGATPQLAPGASLKLLALIQSSAPQPAGTLDIAGRASTGSGRPGTLFAGQGDGGVDAVVGPTTAAASLSIPLALGADAVTVTLAKSQQVVAQDGSDRPTHGATITYTIDAQIAGAGSAGGAIVADPFPDGTDYIPGSMTLDGTALSDATDGDAGTITASGVQISLGDVVAPATRIIGFKVKIR</sequence>
<dbReference type="Proteomes" id="UP001210865">
    <property type="component" value="Chromosome"/>
</dbReference>
<gene>
    <name evidence="1" type="ORF">PBT88_03130</name>
</gene>
<evidence type="ECO:0000313" key="2">
    <source>
        <dbReference type="Proteomes" id="UP001210865"/>
    </source>
</evidence>
<proteinExistence type="predicted"/>
<reference evidence="1 2" key="1">
    <citation type="submission" date="2022-12" db="EMBL/GenBank/DDBJ databases">
        <title>Sphingomonas abieness sp. nov., an endophytic bacterium isolated from Abies koreana.</title>
        <authorList>
            <person name="Jiang L."/>
            <person name="Lee J."/>
        </authorList>
    </citation>
    <scope>NUCLEOTIDE SEQUENCE [LARGE SCALE GENOMIC DNA]</scope>
    <source>
        <strain evidence="2">PAMB 00755</strain>
    </source>
</reference>
<accession>A0ABY7NP50</accession>
<keyword evidence="2" id="KW-1185">Reference proteome</keyword>
<dbReference type="NCBIfam" id="TIGR01451">
    <property type="entry name" value="B_ant_repeat"/>
    <property type="match status" value="1"/>
</dbReference>
<dbReference type="RefSeq" id="WP_270077783.1">
    <property type="nucleotide sequence ID" value="NZ_CP115174.1"/>
</dbReference>
<evidence type="ECO:0008006" key="3">
    <source>
        <dbReference type="Google" id="ProtNLM"/>
    </source>
</evidence>
<dbReference type="InterPro" id="IPR047589">
    <property type="entry name" value="DUF11_rpt"/>
</dbReference>
<name>A0ABY7NP50_9SPHN</name>
<organism evidence="1 2">
    <name type="scientific">Sphingomonas abietis</name>
    <dbReference type="NCBI Taxonomy" id="3012344"/>
    <lineage>
        <taxon>Bacteria</taxon>
        <taxon>Pseudomonadati</taxon>
        <taxon>Pseudomonadota</taxon>
        <taxon>Alphaproteobacteria</taxon>
        <taxon>Sphingomonadales</taxon>
        <taxon>Sphingomonadaceae</taxon>
        <taxon>Sphingomonas</taxon>
    </lineage>
</organism>
<evidence type="ECO:0000313" key="1">
    <source>
        <dbReference type="EMBL" id="WBO23148.1"/>
    </source>
</evidence>
<dbReference type="EMBL" id="CP115174">
    <property type="protein sequence ID" value="WBO23148.1"/>
    <property type="molecule type" value="Genomic_DNA"/>
</dbReference>